<name>A0A1H0V442_9CLOT</name>
<dbReference type="STRING" id="94869.SAMN04488529_11437"/>
<protein>
    <submittedName>
        <fullName evidence="1">Uncharacterized protein</fullName>
    </submittedName>
</protein>
<organism evidence="1 2">
    <name type="scientific">Clostridium gasigenes</name>
    <dbReference type="NCBI Taxonomy" id="94869"/>
    <lineage>
        <taxon>Bacteria</taxon>
        <taxon>Bacillati</taxon>
        <taxon>Bacillota</taxon>
        <taxon>Clostridia</taxon>
        <taxon>Eubacteriales</taxon>
        <taxon>Clostridiaceae</taxon>
        <taxon>Clostridium</taxon>
    </lineage>
</organism>
<dbReference type="AlphaFoldDB" id="A0A1H0V442"/>
<accession>A0A1H0V442</accession>
<sequence>MKYLICVGVIKKGKLTIKNCNNKEVKANV</sequence>
<proteinExistence type="predicted"/>
<evidence type="ECO:0000313" key="1">
    <source>
        <dbReference type="EMBL" id="SDP73207.1"/>
    </source>
</evidence>
<evidence type="ECO:0000313" key="2">
    <source>
        <dbReference type="Proteomes" id="UP000198597"/>
    </source>
</evidence>
<dbReference type="Proteomes" id="UP000198597">
    <property type="component" value="Unassembled WGS sequence"/>
</dbReference>
<dbReference type="EMBL" id="FNJM01000014">
    <property type="protein sequence ID" value="SDP73207.1"/>
    <property type="molecule type" value="Genomic_DNA"/>
</dbReference>
<gene>
    <name evidence="1" type="ORF">SAMN04488529_11437</name>
</gene>
<keyword evidence="2" id="KW-1185">Reference proteome</keyword>
<reference evidence="1 2" key="1">
    <citation type="submission" date="2016-10" db="EMBL/GenBank/DDBJ databases">
        <authorList>
            <person name="de Groot N.N."/>
        </authorList>
    </citation>
    <scope>NUCLEOTIDE SEQUENCE [LARGE SCALE GENOMIC DNA]</scope>
    <source>
        <strain evidence="1 2">DSM 12272</strain>
    </source>
</reference>